<reference evidence="18" key="1">
    <citation type="submission" date="2025-08" db="UniProtKB">
        <authorList>
            <consortium name="Ensembl"/>
        </authorList>
    </citation>
    <scope>IDENTIFICATION</scope>
</reference>
<evidence type="ECO:0000256" key="8">
    <source>
        <dbReference type="ARBA" id="ARBA00023002"/>
    </source>
</evidence>
<gene>
    <name evidence="18" type="primary">mb</name>
</gene>
<evidence type="ECO:0000256" key="9">
    <source>
        <dbReference type="ARBA" id="ARBA00023004"/>
    </source>
</evidence>
<dbReference type="Gene3D" id="6.10.140.2110">
    <property type="match status" value="1"/>
</dbReference>
<dbReference type="InterPro" id="IPR002335">
    <property type="entry name" value="Myoglobin"/>
</dbReference>
<keyword evidence="3 15" id="KW-0813">Transport</keyword>
<comment type="similarity">
    <text evidence="1 15">Belongs to the globin family.</text>
</comment>
<dbReference type="InterPro" id="IPR000971">
    <property type="entry name" value="Globin"/>
</dbReference>
<evidence type="ECO:0000256" key="4">
    <source>
        <dbReference type="ARBA" id="ARBA00022490"/>
    </source>
</evidence>
<evidence type="ECO:0000313" key="18">
    <source>
        <dbReference type="Ensembl" id="ENSSTUP00000091248.1"/>
    </source>
</evidence>
<comment type="function">
    <text evidence="16">Monomeric heme protein which primary function is to store oxygen and facilitate its diffusion within muscle tissues. Reversibly binds oxygen through a pentacoordinated heme iron and enables its timely and efficient release as needed during periods of heightened demand. Depending on the oxidative conditions of tissues and cells, and in addition to its ability to bind oxygen, it also has a nitrite reductase activity whereby it regulates the production of bioactive nitric oxide. Under stress conditions, like hypoxia and anoxia, it also protects cells against reactive oxygen species thanks to its pseudoperoxidase activity.</text>
</comment>
<dbReference type="GO" id="GO:0019825">
    <property type="term" value="F:oxygen binding"/>
    <property type="evidence" value="ECO:0007669"/>
    <property type="project" value="UniProtKB-UniRule"/>
</dbReference>
<evidence type="ECO:0000256" key="6">
    <source>
        <dbReference type="ARBA" id="ARBA00022621"/>
    </source>
</evidence>
<evidence type="ECO:0000256" key="7">
    <source>
        <dbReference type="ARBA" id="ARBA00022723"/>
    </source>
</evidence>
<sequence>MSSIMANYDMVLQCWGPVEADYNKHGGLVLSRLFAERPETLTLFPKFAGIAAGDLSGNAAVAAHGATVLRQLGELLNARGDHAAILKPLATTHANKHKIPLNNFTLITEIICKVMGEEAGLDEAGQEALRQVMVVIIADINVTYKELGFAG</sequence>
<dbReference type="GO" id="GO:0016528">
    <property type="term" value="C:sarcoplasm"/>
    <property type="evidence" value="ECO:0007669"/>
    <property type="project" value="UniProtKB-SubCell"/>
</dbReference>
<dbReference type="PANTHER" id="PTHR47132">
    <property type="entry name" value="MYOGLOBIN"/>
    <property type="match status" value="1"/>
</dbReference>
<evidence type="ECO:0000259" key="17">
    <source>
        <dbReference type="PROSITE" id="PS01033"/>
    </source>
</evidence>
<keyword evidence="19" id="KW-1185">Reference proteome</keyword>
<dbReference type="Gene3D" id="6.10.140.2100">
    <property type="match status" value="1"/>
</dbReference>
<dbReference type="GO" id="GO:0005344">
    <property type="term" value="F:oxygen carrier activity"/>
    <property type="evidence" value="ECO:0007669"/>
    <property type="project" value="UniProtKB-UniRule"/>
</dbReference>
<dbReference type="InParanoid" id="A0A674D6D6"/>
<evidence type="ECO:0000256" key="1">
    <source>
        <dbReference type="ARBA" id="ARBA00008705"/>
    </source>
</evidence>
<dbReference type="InterPro" id="IPR009050">
    <property type="entry name" value="Globin-like_sf"/>
</dbReference>
<keyword evidence="6 15" id="KW-0561">Oxygen transport</keyword>
<evidence type="ECO:0000256" key="3">
    <source>
        <dbReference type="ARBA" id="ARBA00022448"/>
    </source>
</evidence>
<comment type="catalytic activity">
    <reaction evidence="14">
        <text>H2O2 + AH2 = A + 2 H2O</text>
        <dbReference type="Rhea" id="RHEA:30275"/>
        <dbReference type="ChEBI" id="CHEBI:13193"/>
        <dbReference type="ChEBI" id="CHEBI:15377"/>
        <dbReference type="ChEBI" id="CHEBI:16240"/>
        <dbReference type="ChEBI" id="CHEBI:17499"/>
    </reaction>
</comment>
<dbReference type="Ensembl" id="ENSSTUT00000097084.1">
    <property type="protein sequence ID" value="ENSSTUP00000091248.1"/>
    <property type="gene ID" value="ENSSTUG00000040123.1"/>
</dbReference>
<evidence type="ECO:0000256" key="11">
    <source>
        <dbReference type="ARBA" id="ARBA00044498"/>
    </source>
</evidence>
<dbReference type="Pfam" id="PF00042">
    <property type="entry name" value="Globin"/>
    <property type="match status" value="1"/>
</dbReference>
<accession>A0A674D6D6</accession>
<dbReference type="SUPFAM" id="SSF46458">
    <property type="entry name" value="Globin-like"/>
    <property type="match status" value="1"/>
</dbReference>
<protein>
    <recommendedName>
        <fullName evidence="2 16">Myoglobin</fullName>
    </recommendedName>
</protein>
<comment type="catalytic activity">
    <reaction evidence="13">
        <text>Fe(III)-heme b-[protein] + nitric oxide + H2O = Fe(II)-heme b-[protein] + nitrite + 2 H(+)</text>
        <dbReference type="Rhea" id="RHEA:77711"/>
        <dbReference type="Rhea" id="RHEA-COMP:18975"/>
        <dbReference type="Rhea" id="RHEA-COMP:18976"/>
        <dbReference type="ChEBI" id="CHEBI:15377"/>
        <dbReference type="ChEBI" id="CHEBI:15378"/>
        <dbReference type="ChEBI" id="CHEBI:16301"/>
        <dbReference type="ChEBI" id="CHEBI:16480"/>
        <dbReference type="ChEBI" id="CHEBI:55376"/>
        <dbReference type="ChEBI" id="CHEBI:60344"/>
    </reaction>
    <physiologicalReaction direction="right-to-left" evidence="13">
        <dbReference type="Rhea" id="RHEA:77713"/>
    </physiologicalReaction>
</comment>
<organism evidence="18 19">
    <name type="scientific">Salmo trutta</name>
    <name type="common">Brown trout</name>
    <dbReference type="NCBI Taxonomy" id="8032"/>
    <lineage>
        <taxon>Eukaryota</taxon>
        <taxon>Metazoa</taxon>
        <taxon>Chordata</taxon>
        <taxon>Craniata</taxon>
        <taxon>Vertebrata</taxon>
        <taxon>Euteleostomi</taxon>
        <taxon>Actinopterygii</taxon>
        <taxon>Neopterygii</taxon>
        <taxon>Teleostei</taxon>
        <taxon>Protacanthopterygii</taxon>
        <taxon>Salmoniformes</taxon>
        <taxon>Salmonidae</taxon>
        <taxon>Salmoninae</taxon>
        <taxon>Salmo</taxon>
    </lineage>
</organism>
<feature type="domain" description="Globin" evidence="17">
    <location>
        <begin position="2"/>
        <end position="145"/>
    </location>
</feature>
<comment type="subcellular location">
    <subcellularLocation>
        <location evidence="11">Cytoplasm</location>
        <location evidence="11">Sarcoplasm</location>
    </subcellularLocation>
</comment>
<name>A0A674D6D6_SALTR</name>
<evidence type="ECO:0000256" key="12">
    <source>
        <dbReference type="ARBA" id="ARBA00044514"/>
    </source>
</evidence>
<keyword evidence="4" id="KW-0963">Cytoplasm</keyword>
<dbReference type="GeneTree" id="ENSGT00940000160809"/>
<evidence type="ECO:0000256" key="2">
    <source>
        <dbReference type="ARBA" id="ARBA00019044"/>
    </source>
</evidence>
<evidence type="ECO:0000256" key="15">
    <source>
        <dbReference type="RuleBase" id="RU000356"/>
    </source>
</evidence>
<dbReference type="GO" id="GO:0020037">
    <property type="term" value="F:heme binding"/>
    <property type="evidence" value="ECO:0007669"/>
    <property type="project" value="UniProtKB-UniRule"/>
</dbReference>
<dbReference type="PRINTS" id="PR00613">
    <property type="entry name" value="MYOGLOBIN"/>
</dbReference>
<comment type="subunit">
    <text evidence="12">Monomeric.</text>
</comment>
<dbReference type="GO" id="GO:0016491">
    <property type="term" value="F:oxidoreductase activity"/>
    <property type="evidence" value="ECO:0007669"/>
    <property type="project" value="UniProtKB-KW"/>
</dbReference>
<dbReference type="Proteomes" id="UP000472277">
    <property type="component" value="Chromosome 38"/>
</dbReference>
<evidence type="ECO:0000313" key="19">
    <source>
        <dbReference type="Proteomes" id="UP000472277"/>
    </source>
</evidence>
<dbReference type="AlphaFoldDB" id="A0A674D6D6"/>
<dbReference type="GO" id="GO:0046872">
    <property type="term" value="F:metal ion binding"/>
    <property type="evidence" value="ECO:0007669"/>
    <property type="project" value="UniProtKB-KW"/>
</dbReference>
<keyword evidence="9 16" id="KW-0408">Iron</keyword>
<proteinExistence type="inferred from homology"/>
<keyword evidence="10 16" id="KW-0514">Muscle protein</keyword>
<dbReference type="PROSITE" id="PS01033">
    <property type="entry name" value="GLOBIN"/>
    <property type="match status" value="1"/>
</dbReference>
<keyword evidence="8" id="KW-0560">Oxidoreductase</keyword>
<evidence type="ECO:0000256" key="14">
    <source>
        <dbReference type="ARBA" id="ARBA00049931"/>
    </source>
</evidence>
<dbReference type="PANTHER" id="PTHR47132:SF1">
    <property type="entry name" value="MYOGLOBIN"/>
    <property type="match status" value="1"/>
</dbReference>
<evidence type="ECO:0000256" key="5">
    <source>
        <dbReference type="ARBA" id="ARBA00022617"/>
    </source>
</evidence>
<keyword evidence="5 15" id="KW-0349">Heme</keyword>
<evidence type="ECO:0000256" key="13">
    <source>
        <dbReference type="ARBA" id="ARBA00048118"/>
    </source>
</evidence>
<dbReference type="OMA" id="VIIRMFQ"/>
<evidence type="ECO:0000256" key="10">
    <source>
        <dbReference type="ARBA" id="ARBA00023179"/>
    </source>
</evidence>
<dbReference type="GO" id="GO:0070062">
    <property type="term" value="C:extracellular exosome"/>
    <property type="evidence" value="ECO:0007669"/>
    <property type="project" value="TreeGrafter"/>
</dbReference>
<evidence type="ECO:0000256" key="16">
    <source>
        <dbReference type="RuleBase" id="RU251113"/>
    </source>
</evidence>
<reference evidence="18" key="2">
    <citation type="submission" date="2025-09" db="UniProtKB">
        <authorList>
            <consortium name="Ensembl"/>
        </authorList>
    </citation>
    <scope>IDENTIFICATION</scope>
</reference>
<keyword evidence="7 16" id="KW-0479">Metal-binding</keyword>
<dbReference type="FunCoup" id="A0A674D6D6">
    <property type="interactions" value="2341"/>
</dbReference>